<evidence type="ECO:0000313" key="4">
    <source>
        <dbReference type="EMBL" id="MBA4602416.1"/>
    </source>
</evidence>
<dbReference type="Pfam" id="PF05362">
    <property type="entry name" value="Lon_C"/>
    <property type="match status" value="1"/>
</dbReference>
<gene>
    <name evidence="4" type="ORF">H2C83_08825</name>
</gene>
<organism evidence="4 5">
    <name type="scientific">Thermoactinomyces mirandus</name>
    <dbReference type="NCBI Taxonomy" id="2756294"/>
    <lineage>
        <taxon>Bacteria</taxon>
        <taxon>Bacillati</taxon>
        <taxon>Bacillota</taxon>
        <taxon>Bacilli</taxon>
        <taxon>Bacillales</taxon>
        <taxon>Thermoactinomycetaceae</taxon>
        <taxon>Thermoactinomyces</taxon>
    </lineage>
</organism>
<feature type="domain" description="Lon proteolytic" evidence="3">
    <location>
        <begin position="233"/>
        <end position="340"/>
    </location>
</feature>
<evidence type="ECO:0000259" key="2">
    <source>
        <dbReference type="PROSITE" id="PS50106"/>
    </source>
</evidence>
<dbReference type="SUPFAM" id="SSF54211">
    <property type="entry name" value="Ribosomal protein S5 domain 2-like"/>
    <property type="match status" value="1"/>
</dbReference>
<feature type="active site" evidence="1">
    <location>
        <position position="283"/>
    </location>
</feature>
<dbReference type="InterPro" id="IPR027065">
    <property type="entry name" value="Lon_Prtase"/>
</dbReference>
<accession>A0A7W1XSK8</accession>
<evidence type="ECO:0000313" key="5">
    <source>
        <dbReference type="Proteomes" id="UP000538292"/>
    </source>
</evidence>
<sequence length="345" mass="38300">MNKRQIRNTIAICLVLLVVGSMFLVPIPYYVISPGSAEDVSPLVKVRGGYSREEGDFYLTTISMREGRLFDYLYSKWSDHVQLIPEGELLAKNESEEDYERRQAASMSLSQNHAILAAYRYAGRPITVKVKGVEVLRLMSGQPNALKEGDLITRINHQPVRSVEQLSGYLGTKETGEKVEVLVRRNQVQQKLTITLQPLPREKGKPLKAGLGIVPVLKAEIHANPPVHIDSDNIGGPSAGLMFSLEVLNRLQKEDLTRGYQIAGTGIITEDGQVGQIGGIEFKIMAAAKKGADIFFCPADTGPHDQNEKMAKETVKKYNYAMDIVPVKSLEEAVDYLKRLPSQEH</sequence>
<keyword evidence="5" id="KW-1185">Reference proteome</keyword>
<dbReference type="GO" id="GO:0005524">
    <property type="term" value="F:ATP binding"/>
    <property type="evidence" value="ECO:0007669"/>
    <property type="project" value="InterPro"/>
</dbReference>
<dbReference type="Pfam" id="PF13180">
    <property type="entry name" value="PDZ_2"/>
    <property type="match status" value="1"/>
</dbReference>
<dbReference type="GO" id="GO:0006508">
    <property type="term" value="P:proteolysis"/>
    <property type="evidence" value="ECO:0007669"/>
    <property type="project" value="UniProtKB-KW"/>
</dbReference>
<dbReference type="EC" id="3.4.21.53" evidence="1"/>
<keyword evidence="1" id="KW-0645">Protease</keyword>
<dbReference type="Gene3D" id="2.30.42.10">
    <property type="match status" value="1"/>
</dbReference>
<keyword evidence="1" id="KW-0378">Hydrolase</keyword>
<dbReference type="InterPro" id="IPR020568">
    <property type="entry name" value="Ribosomal_Su5_D2-typ_SF"/>
</dbReference>
<dbReference type="NCBIfam" id="NF041438">
    <property type="entry name" value="SepM_fam_S16"/>
    <property type="match status" value="1"/>
</dbReference>
<dbReference type="InterPro" id="IPR008269">
    <property type="entry name" value="Lon_proteolytic"/>
</dbReference>
<feature type="active site" evidence="1">
    <location>
        <position position="238"/>
    </location>
</feature>
<evidence type="ECO:0000259" key="3">
    <source>
        <dbReference type="PROSITE" id="PS51786"/>
    </source>
</evidence>
<dbReference type="Proteomes" id="UP000538292">
    <property type="component" value="Unassembled WGS sequence"/>
</dbReference>
<dbReference type="EMBL" id="JACEOL010000030">
    <property type="protein sequence ID" value="MBA4602416.1"/>
    <property type="molecule type" value="Genomic_DNA"/>
</dbReference>
<dbReference type="GO" id="GO:0030163">
    <property type="term" value="P:protein catabolic process"/>
    <property type="evidence" value="ECO:0007669"/>
    <property type="project" value="InterPro"/>
</dbReference>
<dbReference type="GO" id="GO:0004176">
    <property type="term" value="F:ATP-dependent peptidase activity"/>
    <property type="evidence" value="ECO:0007669"/>
    <property type="project" value="UniProtKB-UniRule"/>
</dbReference>
<name>A0A7W1XSK8_9BACL</name>
<comment type="similarity">
    <text evidence="1">Belongs to the peptidase S16 family.</text>
</comment>
<dbReference type="Gene3D" id="3.30.230.10">
    <property type="match status" value="1"/>
</dbReference>
<protein>
    <recommendedName>
        <fullName evidence="1">endopeptidase La</fullName>
        <ecNumber evidence="1">3.4.21.53</ecNumber>
    </recommendedName>
</protein>
<dbReference type="SUPFAM" id="SSF50156">
    <property type="entry name" value="PDZ domain-like"/>
    <property type="match status" value="1"/>
</dbReference>
<dbReference type="InterPro" id="IPR014721">
    <property type="entry name" value="Ribsml_uS5_D2-typ_fold_subgr"/>
</dbReference>
<reference evidence="4 5" key="1">
    <citation type="submission" date="2020-07" db="EMBL/GenBank/DDBJ databases">
        <title>Thermoactinomyces phylogeny.</title>
        <authorList>
            <person name="Dunlap C."/>
        </authorList>
    </citation>
    <scope>NUCLEOTIDE SEQUENCE [LARGE SCALE GENOMIC DNA]</scope>
    <source>
        <strain evidence="4 5">AMNI-1</strain>
    </source>
</reference>
<dbReference type="RefSeq" id="WP_181739918.1">
    <property type="nucleotide sequence ID" value="NZ_JACEOL010000030.1"/>
</dbReference>
<dbReference type="GO" id="GO:0004252">
    <property type="term" value="F:serine-type endopeptidase activity"/>
    <property type="evidence" value="ECO:0007669"/>
    <property type="project" value="UniProtKB-UniRule"/>
</dbReference>
<dbReference type="PANTHER" id="PTHR10046">
    <property type="entry name" value="ATP DEPENDENT LON PROTEASE FAMILY MEMBER"/>
    <property type="match status" value="1"/>
</dbReference>
<dbReference type="InterPro" id="IPR001478">
    <property type="entry name" value="PDZ"/>
</dbReference>
<comment type="caution">
    <text evidence="4">The sequence shown here is derived from an EMBL/GenBank/DDBJ whole genome shotgun (WGS) entry which is preliminary data.</text>
</comment>
<dbReference type="PROSITE" id="PS51786">
    <property type="entry name" value="LON_PROTEOLYTIC"/>
    <property type="match status" value="1"/>
</dbReference>
<dbReference type="PROSITE" id="PS50106">
    <property type="entry name" value="PDZ"/>
    <property type="match status" value="1"/>
</dbReference>
<comment type="catalytic activity">
    <reaction evidence="1">
        <text>Hydrolysis of proteins in presence of ATP.</text>
        <dbReference type="EC" id="3.4.21.53"/>
    </reaction>
</comment>
<proteinExistence type="inferred from homology"/>
<dbReference type="AlphaFoldDB" id="A0A7W1XSK8"/>
<keyword evidence="1" id="KW-0720">Serine protease</keyword>
<evidence type="ECO:0000256" key="1">
    <source>
        <dbReference type="PROSITE-ProRule" id="PRU01122"/>
    </source>
</evidence>
<feature type="domain" description="PDZ" evidence="2">
    <location>
        <begin position="132"/>
        <end position="187"/>
    </location>
</feature>
<dbReference type="InterPro" id="IPR036034">
    <property type="entry name" value="PDZ_sf"/>
</dbReference>
<dbReference type="SMART" id="SM00228">
    <property type="entry name" value="PDZ"/>
    <property type="match status" value="1"/>
</dbReference>